<gene>
    <name evidence="1" type="ORF">Pla133_01300</name>
</gene>
<evidence type="ECO:0000313" key="2">
    <source>
        <dbReference type="Proteomes" id="UP000316921"/>
    </source>
</evidence>
<evidence type="ECO:0000313" key="1">
    <source>
        <dbReference type="EMBL" id="QDU65067.1"/>
    </source>
</evidence>
<name>A0A518BDK5_9BACT</name>
<dbReference type="RefSeq" id="WP_419191996.1">
    <property type="nucleotide sequence ID" value="NZ_CP036287.1"/>
</dbReference>
<sequence length="44" mass="4825">MSERERASVETTIDLDSDENVCPACLVPFSGLPERCPSCGLRLQ</sequence>
<dbReference type="AlphaFoldDB" id="A0A518BDK5"/>
<organism evidence="1 2">
    <name type="scientific">Engelhardtia mirabilis</name>
    <dbReference type="NCBI Taxonomy" id="2528011"/>
    <lineage>
        <taxon>Bacteria</taxon>
        <taxon>Pseudomonadati</taxon>
        <taxon>Planctomycetota</taxon>
        <taxon>Planctomycetia</taxon>
        <taxon>Planctomycetia incertae sedis</taxon>
        <taxon>Engelhardtia</taxon>
    </lineage>
</organism>
<dbReference type="EMBL" id="CP036287">
    <property type="protein sequence ID" value="QDU65067.1"/>
    <property type="molecule type" value="Genomic_DNA"/>
</dbReference>
<reference evidence="1 2" key="1">
    <citation type="submission" date="2019-02" db="EMBL/GenBank/DDBJ databases">
        <title>Deep-cultivation of Planctomycetes and their phenomic and genomic characterization uncovers novel biology.</title>
        <authorList>
            <person name="Wiegand S."/>
            <person name="Jogler M."/>
            <person name="Boedeker C."/>
            <person name="Pinto D."/>
            <person name="Vollmers J."/>
            <person name="Rivas-Marin E."/>
            <person name="Kohn T."/>
            <person name="Peeters S.H."/>
            <person name="Heuer A."/>
            <person name="Rast P."/>
            <person name="Oberbeckmann S."/>
            <person name="Bunk B."/>
            <person name="Jeske O."/>
            <person name="Meyerdierks A."/>
            <person name="Storesund J.E."/>
            <person name="Kallscheuer N."/>
            <person name="Luecker S."/>
            <person name="Lage O.M."/>
            <person name="Pohl T."/>
            <person name="Merkel B.J."/>
            <person name="Hornburger P."/>
            <person name="Mueller R.-W."/>
            <person name="Bruemmer F."/>
            <person name="Labrenz M."/>
            <person name="Spormann A.M."/>
            <person name="Op den Camp H."/>
            <person name="Overmann J."/>
            <person name="Amann R."/>
            <person name="Jetten M.S.M."/>
            <person name="Mascher T."/>
            <person name="Medema M.H."/>
            <person name="Devos D.P."/>
            <person name="Kaster A.-K."/>
            <person name="Ovreas L."/>
            <person name="Rohde M."/>
            <person name="Galperin M.Y."/>
            <person name="Jogler C."/>
        </authorList>
    </citation>
    <scope>NUCLEOTIDE SEQUENCE [LARGE SCALE GENOMIC DNA]</scope>
    <source>
        <strain evidence="1 2">Pla133</strain>
    </source>
</reference>
<dbReference type="KEGG" id="pbap:Pla133_01300"/>
<proteinExistence type="predicted"/>
<accession>A0A518BDK5</accession>
<protein>
    <submittedName>
        <fullName evidence="1">Uncharacterized protein</fullName>
    </submittedName>
</protein>
<keyword evidence="2" id="KW-1185">Reference proteome</keyword>
<dbReference type="Proteomes" id="UP000316921">
    <property type="component" value="Chromosome"/>
</dbReference>